<dbReference type="PROSITE" id="PS00671">
    <property type="entry name" value="D_2_HYDROXYACID_DH_3"/>
    <property type="match status" value="1"/>
</dbReference>
<evidence type="ECO:0000256" key="2">
    <source>
        <dbReference type="ARBA" id="ARBA00023002"/>
    </source>
</evidence>
<keyword evidence="3" id="KW-0520">NAD</keyword>
<evidence type="ECO:0000256" key="3">
    <source>
        <dbReference type="ARBA" id="ARBA00023027"/>
    </source>
</evidence>
<dbReference type="PANTHER" id="PTHR42789:SF1">
    <property type="entry name" value="D-ISOMER SPECIFIC 2-HYDROXYACID DEHYDROGENASE FAMILY PROTEIN (AFU_ORTHOLOGUE AFUA_6G10090)"/>
    <property type="match status" value="1"/>
</dbReference>
<dbReference type="GO" id="GO:0051287">
    <property type="term" value="F:NAD binding"/>
    <property type="evidence" value="ECO:0007669"/>
    <property type="project" value="InterPro"/>
</dbReference>
<dbReference type="RefSeq" id="WP_222578068.1">
    <property type="nucleotide sequence ID" value="NZ_JAHVHU010000001.1"/>
</dbReference>
<comment type="caution">
    <text evidence="7">The sequence shown here is derived from an EMBL/GenBank/DDBJ whole genome shotgun (WGS) entry which is preliminary data.</text>
</comment>
<dbReference type="Gene3D" id="3.40.50.720">
    <property type="entry name" value="NAD(P)-binding Rossmann-like Domain"/>
    <property type="match status" value="2"/>
</dbReference>
<dbReference type="InterPro" id="IPR036291">
    <property type="entry name" value="NAD(P)-bd_dom_sf"/>
</dbReference>
<keyword evidence="8" id="KW-1185">Reference proteome</keyword>
<dbReference type="SUPFAM" id="SSF51735">
    <property type="entry name" value="NAD(P)-binding Rossmann-fold domains"/>
    <property type="match status" value="1"/>
</dbReference>
<gene>
    <name evidence="7" type="ORF">KUV50_00260</name>
</gene>
<reference evidence="7" key="1">
    <citation type="submission" date="2021-06" db="EMBL/GenBank/DDBJ databases">
        <title>44 bacteria genomes isolated from Dapeng, Shenzhen.</title>
        <authorList>
            <person name="Zheng W."/>
            <person name="Yu S."/>
            <person name="Huang Y."/>
        </authorList>
    </citation>
    <scope>NUCLEOTIDE SEQUENCE</scope>
    <source>
        <strain evidence="7">DP5N28-2</strain>
    </source>
</reference>
<sequence length="319" mass="35858">MKRILITDGVHKILPEELRAHGYEVDYYPKISLEKVIQMVRPYSGLVINSKIRVDARLLDEAPQLEFVARLGSGMEIIDQEEMAKRGVAVFNSPDGNCNAVAEHAMGMILAWNNHLLRANEEVKNFQWNREKNRGIELEGKTIGIIGFGHTGSALARKLQGFSVRIKAYDKYKPSGYAKDYPWVEECSDRESAIRQSEVVSLHLPLNYETLKLANRSFLNQCKPGALLVNTSRGPVVDTIALIEALENKQIRGACLDVLANEKPATYTPEEQEMYRQLYAFPQVLVSPHVAGWTKESKYKLAKILLDKILTHCGSSMSG</sequence>
<dbReference type="AlphaFoldDB" id="A0A953L9D6"/>
<accession>A0A953L9D6</accession>
<dbReference type="Pfam" id="PF02826">
    <property type="entry name" value="2-Hacid_dh_C"/>
    <property type="match status" value="1"/>
</dbReference>
<dbReference type="Proteomes" id="UP000753961">
    <property type="component" value="Unassembled WGS sequence"/>
</dbReference>
<dbReference type="PANTHER" id="PTHR42789">
    <property type="entry name" value="D-ISOMER SPECIFIC 2-HYDROXYACID DEHYDROGENASE FAMILY PROTEIN (AFU_ORTHOLOGUE AFUA_6G10090)"/>
    <property type="match status" value="1"/>
</dbReference>
<dbReference type="InterPro" id="IPR006140">
    <property type="entry name" value="D-isomer_DH_NAD-bd"/>
</dbReference>
<organism evidence="7 8">
    <name type="scientific">Membranihabitans marinus</name>
    <dbReference type="NCBI Taxonomy" id="1227546"/>
    <lineage>
        <taxon>Bacteria</taxon>
        <taxon>Pseudomonadati</taxon>
        <taxon>Bacteroidota</taxon>
        <taxon>Saprospiria</taxon>
        <taxon>Saprospirales</taxon>
        <taxon>Saprospiraceae</taxon>
        <taxon>Membranihabitans</taxon>
    </lineage>
</organism>
<dbReference type="EMBL" id="JAHVHU010000001">
    <property type="protein sequence ID" value="MBY5956546.1"/>
    <property type="molecule type" value="Genomic_DNA"/>
</dbReference>
<protein>
    <submittedName>
        <fullName evidence="7">Hydroxyacid dehydrogenase</fullName>
    </submittedName>
</protein>
<evidence type="ECO:0000256" key="4">
    <source>
        <dbReference type="RuleBase" id="RU003719"/>
    </source>
</evidence>
<dbReference type="GO" id="GO:0016616">
    <property type="term" value="F:oxidoreductase activity, acting on the CH-OH group of donors, NAD or NADP as acceptor"/>
    <property type="evidence" value="ECO:0007669"/>
    <property type="project" value="InterPro"/>
</dbReference>
<dbReference type="InterPro" id="IPR050857">
    <property type="entry name" value="D-2-hydroxyacid_DH"/>
</dbReference>
<proteinExistence type="inferred from homology"/>
<evidence type="ECO:0000259" key="5">
    <source>
        <dbReference type="Pfam" id="PF00389"/>
    </source>
</evidence>
<comment type="similarity">
    <text evidence="1 4">Belongs to the D-isomer specific 2-hydroxyacid dehydrogenase family.</text>
</comment>
<feature type="domain" description="D-isomer specific 2-hydroxyacid dehydrogenase catalytic" evidence="5">
    <location>
        <begin position="4"/>
        <end position="312"/>
    </location>
</feature>
<evidence type="ECO:0000313" key="7">
    <source>
        <dbReference type="EMBL" id="MBY5956546.1"/>
    </source>
</evidence>
<dbReference type="InterPro" id="IPR029753">
    <property type="entry name" value="D-isomer_DH_CS"/>
</dbReference>
<dbReference type="InterPro" id="IPR006139">
    <property type="entry name" value="D-isomer_2_OHA_DH_cat_dom"/>
</dbReference>
<dbReference type="Pfam" id="PF00389">
    <property type="entry name" value="2-Hacid_dh"/>
    <property type="match status" value="1"/>
</dbReference>
<evidence type="ECO:0000259" key="6">
    <source>
        <dbReference type="Pfam" id="PF02826"/>
    </source>
</evidence>
<feature type="domain" description="D-isomer specific 2-hydroxyacid dehydrogenase NAD-binding" evidence="6">
    <location>
        <begin position="106"/>
        <end position="291"/>
    </location>
</feature>
<name>A0A953L9D6_9BACT</name>
<dbReference type="SUPFAM" id="SSF52283">
    <property type="entry name" value="Formate/glycerate dehydrogenase catalytic domain-like"/>
    <property type="match status" value="1"/>
</dbReference>
<evidence type="ECO:0000256" key="1">
    <source>
        <dbReference type="ARBA" id="ARBA00005854"/>
    </source>
</evidence>
<keyword evidence="2 4" id="KW-0560">Oxidoreductase</keyword>
<evidence type="ECO:0000313" key="8">
    <source>
        <dbReference type="Proteomes" id="UP000753961"/>
    </source>
</evidence>